<feature type="repeat" description="TPR" evidence="1">
    <location>
        <begin position="221"/>
        <end position="254"/>
    </location>
</feature>
<dbReference type="PANTHER" id="PTHR47643">
    <property type="entry name" value="TPR DOMAIN PROTEIN (AFU_ORTHOLOGUE AFUA_5G12710)"/>
    <property type="match status" value="1"/>
</dbReference>
<organism evidence="4 5">
    <name type="scientific">Jaapia argillacea MUCL 33604</name>
    <dbReference type="NCBI Taxonomy" id="933084"/>
    <lineage>
        <taxon>Eukaryota</taxon>
        <taxon>Fungi</taxon>
        <taxon>Dikarya</taxon>
        <taxon>Basidiomycota</taxon>
        <taxon>Agaricomycotina</taxon>
        <taxon>Agaricomycetes</taxon>
        <taxon>Agaricomycetidae</taxon>
        <taxon>Jaapiales</taxon>
        <taxon>Jaapiaceae</taxon>
        <taxon>Jaapia</taxon>
    </lineage>
</organism>
<evidence type="ECO:0000256" key="1">
    <source>
        <dbReference type="PROSITE-ProRule" id="PRU00339"/>
    </source>
</evidence>
<dbReference type="InterPro" id="IPR046341">
    <property type="entry name" value="SET_dom_sf"/>
</dbReference>
<dbReference type="Proteomes" id="UP000027265">
    <property type="component" value="Unassembled WGS sequence"/>
</dbReference>
<dbReference type="SUPFAM" id="SSF48452">
    <property type="entry name" value="TPR-like"/>
    <property type="match status" value="1"/>
</dbReference>
<protein>
    <recommendedName>
        <fullName evidence="3">SET domain-containing protein</fullName>
    </recommendedName>
</protein>
<dbReference type="PROSITE" id="PS50280">
    <property type="entry name" value="SET"/>
    <property type="match status" value="1"/>
</dbReference>
<evidence type="ECO:0000256" key="2">
    <source>
        <dbReference type="SAM" id="MobiDB-lite"/>
    </source>
</evidence>
<feature type="region of interest" description="Disordered" evidence="2">
    <location>
        <begin position="1"/>
        <end position="32"/>
    </location>
</feature>
<dbReference type="OrthoDB" id="5945798at2759"/>
<proteinExistence type="predicted"/>
<dbReference type="InterPro" id="IPR053209">
    <property type="entry name" value="Gramillin-biosynth_MTr"/>
</dbReference>
<evidence type="ECO:0000259" key="3">
    <source>
        <dbReference type="PROSITE" id="PS50280"/>
    </source>
</evidence>
<evidence type="ECO:0000313" key="4">
    <source>
        <dbReference type="EMBL" id="KDQ61208.1"/>
    </source>
</evidence>
<dbReference type="Gene3D" id="1.25.40.10">
    <property type="entry name" value="Tetratricopeptide repeat domain"/>
    <property type="match status" value="1"/>
</dbReference>
<accession>A0A067Q2B5</accession>
<keyword evidence="5" id="KW-1185">Reference proteome</keyword>
<evidence type="ECO:0000313" key="5">
    <source>
        <dbReference type="Proteomes" id="UP000027265"/>
    </source>
</evidence>
<dbReference type="SUPFAM" id="SSF82199">
    <property type="entry name" value="SET domain"/>
    <property type="match status" value="1"/>
</dbReference>
<dbReference type="AlphaFoldDB" id="A0A067Q2B5"/>
<gene>
    <name evidence="4" type="ORF">JAAARDRAFT_204949</name>
</gene>
<keyword evidence="1" id="KW-0802">TPR repeat</keyword>
<dbReference type="Pfam" id="PF00856">
    <property type="entry name" value="SET"/>
    <property type="match status" value="1"/>
</dbReference>
<dbReference type="PROSITE" id="PS50005">
    <property type="entry name" value="TPR"/>
    <property type="match status" value="1"/>
</dbReference>
<dbReference type="Gene3D" id="2.170.270.10">
    <property type="entry name" value="SET domain"/>
    <property type="match status" value="1"/>
</dbReference>
<dbReference type="EMBL" id="KL197713">
    <property type="protein sequence ID" value="KDQ61208.1"/>
    <property type="molecule type" value="Genomic_DNA"/>
</dbReference>
<reference evidence="5" key="1">
    <citation type="journal article" date="2014" name="Proc. Natl. Acad. Sci. U.S.A.">
        <title>Extensive sampling of basidiomycete genomes demonstrates inadequacy of the white-rot/brown-rot paradigm for wood decay fungi.</title>
        <authorList>
            <person name="Riley R."/>
            <person name="Salamov A.A."/>
            <person name="Brown D.W."/>
            <person name="Nagy L.G."/>
            <person name="Floudas D."/>
            <person name="Held B.W."/>
            <person name="Levasseur A."/>
            <person name="Lombard V."/>
            <person name="Morin E."/>
            <person name="Otillar R."/>
            <person name="Lindquist E.A."/>
            <person name="Sun H."/>
            <person name="LaButti K.M."/>
            <person name="Schmutz J."/>
            <person name="Jabbour D."/>
            <person name="Luo H."/>
            <person name="Baker S.E."/>
            <person name="Pisabarro A.G."/>
            <person name="Walton J.D."/>
            <person name="Blanchette R.A."/>
            <person name="Henrissat B."/>
            <person name="Martin F."/>
            <person name="Cullen D."/>
            <person name="Hibbett D.S."/>
            <person name="Grigoriev I.V."/>
        </authorList>
    </citation>
    <scope>NUCLEOTIDE SEQUENCE [LARGE SCALE GENOMIC DNA]</scope>
    <source>
        <strain evidence="5">MUCL 33604</strain>
    </source>
</reference>
<dbReference type="InterPro" id="IPR001214">
    <property type="entry name" value="SET_dom"/>
</dbReference>
<name>A0A067Q2B5_9AGAM</name>
<feature type="domain" description="SET" evidence="3">
    <location>
        <begin position="369"/>
        <end position="572"/>
    </location>
</feature>
<dbReference type="InterPro" id="IPR019734">
    <property type="entry name" value="TPR_rpt"/>
</dbReference>
<dbReference type="PANTHER" id="PTHR47643:SF2">
    <property type="entry name" value="TPR DOMAIN PROTEIN (AFU_ORTHOLOGUE AFUA_5G12710)"/>
    <property type="match status" value="1"/>
</dbReference>
<dbReference type="STRING" id="933084.A0A067Q2B5"/>
<dbReference type="HOGENOM" id="CLU_009043_0_0_1"/>
<dbReference type="InterPro" id="IPR011990">
    <property type="entry name" value="TPR-like_helical_dom_sf"/>
</dbReference>
<dbReference type="InParanoid" id="A0A067Q2B5"/>
<dbReference type="SMART" id="SM00028">
    <property type="entry name" value="TPR"/>
    <property type="match status" value="2"/>
</dbReference>
<sequence>MSPEDFFAAMSQKQQPAPQVLQGPPQISMDLPPDELRRRSEELERWMAHQRQLPPAKPDRVGRQMLVQSQYASHDSSKERAGNGEVQLRMTIGGFEGHSSKNPLKDLSPIPLEELLVRKIHTGRYLLCRTIAPCVRTVGIQAVVEDQAGAAQTLAIYNYPTSEGSTPDYVDEPATQGPHPIIRVDSPSDIVFLDPSSPYLQGVEWRSGFSPPSSPLISRTPEGWKSLGNTYFQSGKWLLAARAYSRGLIMDPTVFLLHLNRAEAYLRLGYYSAAIADAEHVLSVPNVPQASRDKATFRLGKALYFMRDYLGAEERFKVWVSTHPGEADGSGWLARSQSRYRESQTGEYDWVELFRQHKKTDLDAAEYTGPVEVKALSSYGGGRGVVATREVKVGELLVVAKPFAAAFPDCTNQKELFMSLNMHTKAMETHSQTVLVSRVIETIYGNPQLYPQVRDLYAGPNAESPPSSYPPKKAPVFGLMSPDSVGVDIDADLMQAICTYNSFTPSRESPIGESDGTAKRKDMETPSALYLLPSLFNHACLSNAGWHCIGDVMAIRAMANIGAGEEITLPYCWNPSLSKRQEHLKKHLPQGCSCSFCQQERSDGDAILAQRDTLAETLGDEAVARMSLAQRRSLVEEVTVVYPASQESQGRVKPLLAKAHSAVGRKLFLAAVQHLERDLKASIDEFIKALEASGINIPKKQTKKNRKQTKSHLAISTDRVPVDYDRCIMEMSMIAACFVRLGEEDDAIPWLRAGSWLCDAVLGGGKELFLLKYSSLLERQGLREIATKSL</sequence>